<sequence>MQTVWNFSRSELMNGKNLRSYLNSFNDIKAGLLFNGALHWLTSRYDLGKNVLVFDLTKRNFSEIPLPLEFEWDYNTCDLVLHGKIPSLCILGCCSPAELWVMEEYKVESSWTKTIVVSVDDIPTKYFSPICSTKCSDIVGIDGSTGLAKYSDKGQLQEHRYWSSSYRSEVAVYKETLVRLQSERRSCFSPYRLQVAVYVESLLSLPYDSQHAEEDD</sequence>
<name>A0AA86SIN1_9FABA</name>
<evidence type="ECO:0008006" key="3">
    <source>
        <dbReference type="Google" id="ProtNLM"/>
    </source>
</evidence>
<dbReference type="EMBL" id="OY731400">
    <property type="protein sequence ID" value="CAJ1941134.1"/>
    <property type="molecule type" value="Genomic_DNA"/>
</dbReference>
<protein>
    <recommendedName>
        <fullName evidence="3">F-box associated domain-containing protein</fullName>
    </recommendedName>
</protein>
<evidence type="ECO:0000313" key="2">
    <source>
        <dbReference type="Proteomes" id="UP001189624"/>
    </source>
</evidence>
<dbReference type="NCBIfam" id="TIGR01640">
    <property type="entry name" value="F_box_assoc_1"/>
    <property type="match status" value="1"/>
</dbReference>
<proteinExistence type="predicted"/>
<dbReference type="InterPro" id="IPR017451">
    <property type="entry name" value="F-box-assoc_interact_dom"/>
</dbReference>
<evidence type="ECO:0000313" key="1">
    <source>
        <dbReference type="EMBL" id="CAJ1941134.1"/>
    </source>
</evidence>
<dbReference type="AlphaFoldDB" id="A0AA86SIN1"/>
<accession>A0AA86SIN1</accession>
<keyword evidence="2" id="KW-1185">Reference proteome</keyword>
<organism evidence="1 2">
    <name type="scientific">Sphenostylis stenocarpa</name>
    <dbReference type="NCBI Taxonomy" id="92480"/>
    <lineage>
        <taxon>Eukaryota</taxon>
        <taxon>Viridiplantae</taxon>
        <taxon>Streptophyta</taxon>
        <taxon>Embryophyta</taxon>
        <taxon>Tracheophyta</taxon>
        <taxon>Spermatophyta</taxon>
        <taxon>Magnoliopsida</taxon>
        <taxon>eudicotyledons</taxon>
        <taxon>Gunneridae</taxon>
        <taxon>Pentapetalae</taxon>
        <taxon>rosids</taxon>
        <taxon>fabids</taxon>
        <taxon>Fabales</taxon>
        <taxon>Fabaceae</taxon>
        <taxon>Papilionoideae</taxon>
        <taxon>50 kb inversion clade</taxon>
        <taxon>NPAAA clade</taxon>
        <taxon>indigoferoid/millettioid clade</taxon>
        <taxon>Phaseoleae</taxon>
        <taxon>Sphenostylis</taxon>
    </lineage>
</organism>
<dbReference type="Gramene" id="rna-AYBTSS11_LOCUS10104">
    <property type="protein sequence ID" value="CAJ1941134.1"/>
    <property type="gene ID" value="gene-AYBTSS11_LOCUS10104"/>
</dbReference>
<gene>
    <name evidence="1" type="ORF">AYBTSS11_LOCUS10104</name>
</gene>
<dbReference type="Proteomes" id="UP001189624">
    <property type="component" value="Chromosome 3"/>
</dbReference>
<reference evidence="1" key="1">
    <citation type="submission" date="2023-10" db="EMBL/GenBank/DDBJ databases">
        <authorList>
            <person name="Domelevo Entfellner J.-B."/>
        </authorList>
    </citation>
    <scope>NUCLEOTIDE SEQUENCE</scope>
</reference>